<evidence type="ECO:0000313" key="2">
    <source>
        <dbReference type="EMBL" id="CAD0136611.1"/>
    </source>
</evidence>
<feature type="region of interest" description="Disordered" evidence="1">
    <location>
        <begin position="1"/>
        <end position="38"/>
    </location>
</feature>
<dbReference type="AlphaFoldDB" id="A0A8D6XR23"/>
<evidence type="ECO:0000313" key="3">
    <source>
        <dbReference type="EMBL" id="CAD0151534.1"/>
    </source>
</evidence>
<dbReference type="EMBL" id="LR822027">
    <property type="protein sequence ID" value="CAD0151534.1"/>
    <property type="molecule type" value="Genomic_DNA"/>
</dbReference>
<evidence type="ECO:0000313" key="4">
    <source>
        <dbReference type="Proteomes" id="UP000509791"/>
    </source>
</evidence>
<protein>
    <submittedName>
        <fullName evidence="2">Uncharacterized protein</fullName>
    </submittedName>
</protein>
<feature type="compositionally biased region" description="Basic and acidic residues" evidence="1">
    <location>
        <begin position="1"/>
        <end position="14"/>
    </location>
</feature>
<name>A0A8D6XR23_STRTR</name>
<accession>A0A8D6XR23</accession>
<dbReference type="EMBL" id="LR822017">
    <property type="protein sequence ID" value="CAD0136611.1"/>
    <property type="molecule type" value="Genomic_DNA"/>
</dbReference>
<evidence type="ECO:0000313" key="5">
    <source>
        <dbReference type="Proteomes" id="UP000509833"/>
    </source>
</evidence>
<organism evidence="2 5">
    <name type="scientific">Streptococcus thermophilus</name>
    <dbReference type="NCBI Taxonomy" id="1308"/>
    <lineage>
        <taxon>Bacteria</taxon>
        <taxon>Bacillati</taxon>
        <taxon>Bacillota</taxon>
        <taxon>Bacilli</taxon>
        <taxon>Lactobacillales</taxon>
        <taxon>Streptococcaceae</taxon>
        <taxon>Streptococcus</taxon>
    </lineage>
</organism>
<dbReference type="Proteomes" id="UP000509791">
    <property type="component" value="Chromosome"/>
</dbReference>
<evidence type="ECO:0000256" key="1">
    <source>
        <dbReference type="SAM" id="MobiDB-lite"/>
    </source>
</evidence>
<gene>
    <name evidence="3" type="ORF">STHERMO_0535</name>
    <name evidence="2" type="ORF">STHERMO_0551</name>
</gene>
<sequence>MIEIRSYDGPKNNEDGQNSLGHFRFDHQTISDDQNTNG</sequence>
<reference evidence="4 5" key="1">
    <citation type="submission" date="2020-06" db="EMBL/GenBank/DDBJ databases">
        <authorList>
            <person name="Chuat V."/>
        </authorList>
    </citation>
    <scope>NUCLEOTIDE SEQUENCE [LARGE SCALE GENOMIC DNA]</scope>
    <source>
        <strain evidence="2">STH_CIRM_336</strain>
        <strain evidence="3">STH_CIRM_998</strain>
    </source>
</reference>
<proteinExistence type="predicted"/>
<dbReference type="Proteomes" id="UP000509833">
    <property type="component" value="Chromosome"/>
</dbReference>